<name>A0A1E5UZX3_9POAL</name>
<dbReference type="Pfam" id="PF23635">
    <property type="entry name" value="Beta-prop_AT5G49610-like"/>
    <property type="match status" value="1"/>
</dbReference>
<evidence type="ECO:0000313" key="3">
    <source>
        <dbReference type="EMBL" id="OEL18388.1"/>
    </source>
</evidence>
<gene>
    <name evidence="3" type="ORF">BAE44_0020593</name>
</gene>
<organism evidence="3 4">
    <name type="scientific">Dichanthelium oligosanthes</name>
    <dbReference type="NCBI Taxonomy" id="888268"/>
    <lineage>
        <taxon>Eukaryota</taxon>
        <taxon>Viridiplantae</taxon>
        <taxon>Streptophyta</taxon>
        <taxon>Embryophyta</taxon>
        <taxon>Tracheophyta</taxon>
        <taxon>Spermatophyta</taxon>
        <taxon>Magnoliopsida</taxon>
        <taxon>Liliopsida</taxon>
        <taxon>Poales</taxon>
        <taxon>Poaceae</taxon>
        <taxon>PACMAD clade</taxon>
        <taxon>Panicoideae</taxon>
        <taxon>Panicodae</taxon>
        <taxon>Paniceae</taxon>
        <taxon>Dichantheliinae</taxon>
        <taxon>Dichanthelium</taxon>
    </lineage>
</organism>
<dbReference type="InterPro" id="IPR056594">
    <property type="entry name" value="AT5G49610-like_b-prop"/>
</dbReference>
<evidence type="ECO:0000313" key="4">
    <source>
        <dbReference type="Proteomes" id="UP000095767"/>
    </source>
</evidence>
<evidence type="ECO:0000259" key="1">
    <source>
        <dbReference type="Pfam" id="PF00646"/>
    </source>
</evidence>
<feature type="domain" description="F-box protein AT5G49610-like beta-propeller" evidence="2">
    <location>
        <begin position="67"/>
        <end position="336"/>
    </location>
</feature>
<dbReference type="OrthoDB" id="690324at2759"/>
<dbReference type="PANTHER" id="PTHR32133:SF359">
    <property type="entry name" value="F-BOX DOMAIN-CONTAINING PROTEIN"/>
    <property type="match status" value="1"/>
</dbReference>
<dbReference type="PANTHER" id="PTHR32133">
    <property type="entry name" value="OS07G0120400 PROTEIN"/>
    <property type="match status" value="1"/>
</dbReference>
<dbReference type="Pfam" id="PF00646">
    <property type="entry name" value="F-box"/>
    <property type="match status" value="1"/>
</dbReference>
<dbReference type="Proteomes" id="UP000095767">
    <property type="component" value="Unassembled WGS sequence"/>
</dbReference>
<sequence length="349" mass="38456">MAPPPPPALMDDVIGEILLRLPPDDPACLFRASLVCKPWRCLLSDPAFSRQYRAFHRTPPPEPNCWILDCRHGRVLLHSFGTPGLVLWDPIAAGKQHLPQPVNQYAEDSVLFAAAVLCASDGCDHLDCRGGPFLVVFAGTQIDDEYGDDEDAVTWWVSVYSSETGAWSTEVSAHLGPILDGHEVMGSSLLADALYFTLEEGQRILKYDLVGRVLPVINAPPTYVGNMALMTAEDGRLGIAGVKGYRLHLWAWWIGPNGIEKWARGRITELDMMISIAIGDPSTKLHVVGFAEGAGSIFIRANDGIFTVELKSGRVRKIGKRGDFNTIFPFMSFYTPGTNLMHIDIFHQL</sequence>
<feature type="domain" description="F-box" evidence="1">
    <location>
        <begin position="11"/>
        <end position="48"/>
    </location>
</feature>
<dbReference type="InterPro" id="IPR036047">
    <property type="entry name" value="F-box-like_dom_sf"/>
</dbReference>
<dbReference type="Gene3D" id="1.20.1280.50">
    <property type="match status" value="1"/>
</dbReference>
<comment type="caution">
    <text evidence="3">The sequence shown here is derived from an EMBL/GenBank/DDBJ whole genome shotgun (WGS) entry which is preliminary data.</text>
</comment>
<proteinExistence type="predicted"/>
<keyword evidence="4" id="KW-1185">Reference proteome</keyword>
<evidence type="ECO:0000259" key="2">
    <source>
        <dbReference type="Pfam" id="PF23635"/>
    </source>
</evidence>
<dbReference type="SUPFAM" id="SSF81383">
    <property type="entry name" value="F-box domain"/>
    <property type="match status" value="1"/>
</dbReference>
<dbReference type="InterPro" id="IPR001810">
    <property type="entry name" value="F-box_dom"/>
</dbReference>
<dbReference type="EMBL" id="LWDX02056729">
    <property type="protein sequence ID" value="OEL18388.1"/>
    <property type="molecule type" value="Genomic_DNA"/>
</dbReference>
<reference evidence="3 4" key="1">
    <citation type="submission" date="2016-09" db="EMBL/GenBank/DDBJ databases">
        <title>The draft genome of Dichanthelium oligosanthes: A C3 panicoid grass species.</title>
        <authorList>
            <person name="Studer A.J."/>
            <person name="Schnable J.C."/>
            <person name="Brutnell T.P."/>
        </authorList>
    </citation>
    <scope>NUCLEOTIDE SEQUENCE [LARGE SCALE GENOMIC DNA]</scope>
    <source>
        <strain evidence="4">cv. Kellogg 1175</strain>
        <tissue evidence="3">Leaf</tissue>
    </source>
</reference>
<accession>A0A1E5UZX3</accession>
<dbReference type="AlphaFoldDB" id="A0A1E5UZX3"/>
<protein>
    <submittedName>
        <fullName evidence="3">Uncharacterized protein</fullName>
    </submittedName>
</protein>